<feature type="compositionally biased region" description="Basic and acidic residues" evidence="1">
    <location>
        <begin position="179"/>
        <end position="190"/>
    </location>
</feature>
<feature type="region of interest" description="Disordered" evidence="1">
    <location>
        <begin position="306"/>
        <end position="350"/>
    </location>
</feature>
<feature type="compositionally biased region" description="Low complexity" evidence="1">
    <location>
        <begin position="108"/>
        <end position="119"/>
    </location>
</feature>
<gene>
    <name evidence="2" type="ORF">DFR50_13638</name>
</gene>
<proteinExistence type="predicted"/>
<comment type="caution">
    <text evidence="2">The sequence shown here is derived from an EMBL/GenBank/DDBJ whole genome shotgun (WGS) entry which is preliminary data.</text>
</comment>
<feature type="region of interest" description="Disordered" evidence="1">
    <location>
        <begin position="43"/>
        <end position="231"/>
    </location>
</feature>
<evidence type="ECO:0000313" key="3">
    <source>
        <dbReference type="Proteomes" id="UP000253529"/>
    </source>
</evidence>
<feature type="compositionally biased region" description="Low complexity" evidence="1">
    <location>
        <begin position="68"/>
        <end position="78"/>
    </location>
</feature>
<dbReference type="AlphaFoldDB" id="A0A366EUH6"/>
<dbReference type="EMBL" id="QNRK01000036">
    <property type="protein sequence ID" value="RBP05149.1"/>
    <property type="molecule type" value="Genomic_DNA"/>
</dbReference>
<evidence type="ECO:0000256" key="1">
    <source>
        <dbReference type="SAM" id="MobiDB-lite"/>
    </source>
</evidence>
<sequence length="350" mass="38103">MPVGQAVAEFPLCARIGRPRRRRTARKLAKQFLPAKHVFAYHHSVEQNSSSGERSLTERRPRARPSRRSATPSTSGARPLRPAPRSNRGRAADRSRPGGGLRAPPRPAQVRGGAAGRQLRLARRRFFPSGDRGGAQGERRRGAAGHRPGDPGAPGRDARGPRENRWRLRGRSFTPAGRESGRAAQREGARLGRPGGGTPPRPVPRAHPSRALQSDVTPKVDAEERRHRERSAAIQGPLGYCRSSWTARPSFGLRCEQKTEQSLQNARKQRRGLLRPPGLFEPGVAPRNDGVGSYVTLVTPNPVIARSKATKQPMPPLASCGRNCSQGRAAGRPEGATAAQRPWIASLRSR</sequence>
<organism evidence="2 3">
    <name type="scientific">Roseiarcus fermentans</name>
    <dbReference type="NCBI Taxonomy" id="1473586"/>
    <lineage>
        <taxon>Bacteria</taxon>
        <taxon>Pseudomonadati</taxon>
        <taxon>Pseudomonadota</taxon>
        <taxon>Alphaproteobacteria</taxon>
        <taxon>Hyphomicrobiales</taxon>
        <taxon>Roseiarcaceae</taxon>
        <taxon>Roseiarcus</taxon>
    </lineage>
</organism>
<keyword evidence="3" id="KW-1185">Reference proteome</keyword>
<dbReference type="Proteomes" id="UP000253529">
    <property type="component" value="Unassembled WGS sequence"/>
</dbReference>
<feature type="compositionally biased region" description="Basic and acidic residues" evidence="1">
    <location>
        <begin position="156"/>
        <end position="166"/>
    </location>
</feature>
<reference evidence="2 3" key="1">
    <citation type="submission" date="2018-06" db="EMBL/GenBank/DDBJ databases">
        <title>Genomic Encyclopedia of Type Strains, Phase IV (KMG-IV): sequencing the most valuable type-strain genomes for metagenomic binning, comparative biology and taxonomic classification.</title>
        <authorList>
            <person name="Goeker M."/>
        </authorList>
    </citation>
    <scope>NUCLEOTIDE SEQUENCE [LARGE SCALE GENOMIC DNA]</scope>
    <source>
        <strain evidence="2 3">DSM 24875</strain>
    </source>
</reference>
<name>A0A366EUH6_9HYPH</name>
<protein>
    <submittedName>
        <fullName evidence="2">Uncharacterized protein</fullName>
    </submittedName>
</protein>
<evidence type="ECO:0000313" key="2">
    <source>
        <dbReference type="EMBL" id="RBP05149.1"/>
    </source>
</evidence>
<accession>A0A366EUH6</accession>